<dbReference type="OrthoDB" id="1346484at2"/>
<dbReference type="AlphaFoldDB" id="A0A0M6XYA3"/>
<evidence type="ECO:0008006" key="3">
    <source>
        <dbReference type="Google" id="ProtNLM"/>
    </source>
</evidence>
<dbReference type="PIRSF" id="PIRSF010244">
    <property type="entry name" value="UCP010244_imp"/>
    <property type="match status" value="1"/>
</dbReference>
<dbReference type="EMBL" id="CXST01000001">
    <property type="protein sequence ID" value="CTQ42834.1"/>
    <property type="molecule type" value="Genomic_DNA"/>
</dbReference>
<proteinExistence type="predicted"/>
<organism evidence="1 2">
    <name type="scientific">Roseibium aggregatum</name>
    <dbReference type="NCBI Taxonomy" id="187304"/>
    <lineage>
        <taxon>Bacteria</taxon>
        <taxon>Pseudomonadati</taxon>
        <taxon>Pseudomonadota</taxon>
        <taxon>Alphaproteobacteria</taxon>
        <taxon>Hyphomicrobiales</taxon>
        <taxon>Stappiaceae</taxon>
        <taxon>Roseibium</taxon>
    </lineage>
</organism>
<gene>
    <name evidence="1" type="ORF">LAL4801_01271</name>
</gene>
<evidence type="ECO:0000313" key="2">
    <source>
        <dbReference type="Proteomes" id="UP000048926"/>
    </source>
</evidence>
<protein>
    <recommendedName>
        <fullName evidence="3">DUF1254 domain-containing protein</fullName>
    </recommendedName>
</protein>
<keyword evidence="2" id="KW-1185">Reference proteome</keyword>
<name>A0A0M6XYA3_9HYPH</name>
<dbReference type="Proteomes" id="UP000048926">
    <property type="component" value="Unassembled WGS sequence"/>
</dbReference>
<sequence>MTLSSRFSLSVGLLATLCLAAIIHILVVLSIPQNVLHSAYDNIGNHGPDRQFNLLPDVHPGEEALPDLDPAMKHAACRFQLADGPVLFDASIPVPFWSIGLFNAAGEAVYSLNNRTAGAERLSMLVLTTEQLSILRENPPENLEDLIVIETEEPLSGFALLRAYVPHPTRADSIDRALRAASCGSIR</sequence>
<dbReference type="STRING" id="187304.B0E33_23845"/>
<dbReference type="RefSeq" id="WP_023001021.1">
    <property type="nucleotide sequence ID" value="NZ_CP045617.1"/>
</dbReference>
<accession>A0A0M6XYA3</accession>
<evidence type="ECO:0000313" key="1">
    <source>
        <dbReference type="EMBL" id="CTQ42834.1"/>
    </source>
</evidence>
<dbReference type="InterPro" id="IPR014456">
    <property type="entry name" value="UCP010244_IM"/>
</dbReference>
<reference evidence="2" key="1">
    <citation type="submission" date="2015-07" db="EMBL/GenBank/DDBJ databases">
        <authorList>
            <person name="Rodrigo-Torres Lidia"/>
            <person name="Arahal R.David."/>
        </authorList>
    </citation>
    <scope>NUCLEOTIDE SEQUENCE [LARGE SCALE GENOMIC DNA]</scope>
    <source>
        <strain evidence="2">CECT 4801</strain>
    </source>
</reference>